<keyword evidence="5" id="KW-1185">Reference proteome</keyword>
<dbReference type="InterPro" id="IPR002347">
    <property type="entry name" value="SDR_fam"/>
</dbReference>
<proteinExistence type="inferred from homology"/>
<dbReference type="GO" id="GO:0005737">
    <property type="term" value="C:cytoplasm"/>
    <property type="evidence" value="ECO:0007669"/>
    <property type="project" value="TreeGrafter"/>
</dbReference>
<evidence type="ECO:0000313" key="4">
    <source>
        <dbReference type="EMBL" id="PVU87209.1"/>
    </source>
</evidence>
<evidence type="ECO:0000256" key="1">
    <source>
        <dbReference type="ARBA" id="ARBA00006484"/>
    </source>
</evidence>
<keyword evidence="2" id="KW-0560">Oxidoreductase</keyword>
<sequence length="254" mass="27111">MDIQGKVAIVTGGAQGIGRGMTEALIRKGAKVVISDLKDATELAEELNRKHGKKVAVFQRCDVTRSSDNSAAINRAVSEFGRFDILVNNAGVGGTKLWDDKDKIANLSTIDIDLVSVIDFTRIAVQFWNEHSDAKGSVVNVASNMAFFPAAYGPVYGAAKAGVVHFTATCASLFPKVRVNAVAPNYADTAMFSKSTSSTDAVTKVANMNGVLTVAEVVESMIRCIEDPNLVGDTIKLIANKKPLVHKQRKAAKL</sequence>
<dbReference type="SUPFAM" id="SSF51735">
    <property type="entry name" value="NAD(P)-binding Rossmann-fold domains"/>
    <property type="match status" value="1"/>
</dbReference>
<organism evidence="4 5">
    <name type="scientific">Smittium megazygosporum</name>
    <dbReference type="NCBI Taxonomy" id="133381"/>
    <lineage>
        <taxon>Eukaryota</taxon>
        <taxon>Fungi</taxon>
        <taxon>Fungi incertae sedis</taxon>
        <taxon>Zoopagomycota</taxon>
        <taxon>Kickxellomycotina</taxon>
        <taxon>Harpellomycetes</taxon>
        <taxon>Harpellales</taxon>
        <taxon>Legeriomycetaceae</taxon>
        <taxon>Smittium</taxon>
    </lineage>
</organism>
<dbReference type="OrthoDB" id="417891at2759"/>
<dbReference type="GO" id="GO:0016616">
    <property type="term" value="F:oxidoreductase activity, acting on the CH-OH group of donors, NAD or NADP as acceptor"/>
    <property type="evidence" value="ECO:0007669"/>
    <property type="project" value="TreeGrafter"/>
</dbReference>
<dbReference type="Proteomes" id="UP000245609">
    <property type="component" value="Unassembled WGS sequence"/>
</dbReference>
<name>A0A2T9Y4D3_9FUNG</name>
<evidence type="ECO:0000256" key="3">
    <source>
        <dbReference type="RuleBase" id="RU000363"/>
    </source>
</evidence>
<dbReference type="EMBL" id="MBFS01003343">
    <property type="protein sequence ID" value="PVU87209.1"/>
    <property type="molecule type" value="Genomic_DNA"/>
</dbReference>
<comment type="similarity">
    <text evidence="1 3">Belongs to the short-chain dehydrogenases/reductases (SDR) family.</text>
</comment>
<comment type="caution">
    <text evidence="4">The sequence shown here is derived from an EMBL/GenBank/DDBJ whole genome shotgun (WGS) entry which is preliminary data.</text>
</comment>
<evidence type="ECO:0000313" key="5">
    <source>
        <dbReference type="Proteomes" id="UP000245609"/>
    </source>
</evidence>
<dbReference type="PANTHER" id="PTHR44229">
    <property type="entry name" value="15-HYDROXYPROSTAGLANDIN DEHYDROGENASE [NAD(+)]"/>
    <property type="match status" value="1"/>
</dbReference>
<dbReference type="PRINTS" id="PR00081">
    <property type="entry name" value="GDHRDH"/>
</dbReference>
<evidence type="ECO:0000256" key="2">
    <source>
        <dbReference type="ARBA" id="ARBA00023002"/>
    </source>
</evidence>
<reference evidence="4 5" key="1">
    <citation type="journal article" date="2018" name="MBio">
        <title>Comparative Genomics Reveals the Core Gene Toolbox for the Fungus-Insect Symbiosis.</title>
        <authorList>
            <person name="Wang Y."/>
            <person name="Stata M."/>
            <person name="Wang W."/>
            <person name="Stajich J.E."/>
            <person name="White M.M."/>
            <person name="Moncalvo J.M."/>
        </authorList>
    </citation>
    <scope>NUCLEOTIDE SEQUENCE [LARGE SCALE GENOMIC DNA]</scope>
    <source>
        <strain evidence="4 5">SC-DP-2</strain>
    </source>
</reference>
<dbReference type="Gene3D" id="3.40.50.720">
    <property type="entry name" value="NAD(P)-binding Rossmann-like Domain"/>
    <property type="match status" value="1"/>
</dbReference>
<gene>
    <name evidence="4" type="ORF">BB560_006539</name>
</gene>
<accession>A0A2T9Y4D3</accession>
<dbReference type="AlphaFoldDB" id="A0A2T9Y4D3"/>
<dbReference type="PRINTS" id="PR00080">
    <property type="entry name" value="SDRFAMILY"/>
</dbReference>
<dbReference type="PANTHER" id="PTHR44229:SF4">
    <property type="entry name" value="15-HYDROXYPROSTAGLANDIN DEHYDROGENASE [NAD(+)]"/>
    <property type="match status" value="1"/>
</dbReference>
<dbReference type="Pfam" id="PF00106">
    <property type="entry name" value="adh_short"/>
    <property type="match status" value="1"/>
</dbReference>
<dbReference type="STRING" id="133381.A0A2T9Y4D3"/>
<dbReference type="InterPro" id="IPR036291">
    <property type="entry name" value="NAD(P)-bd_dom_sf"/>
</dbReference>
<protein>
    <submittedName>
        <fullName evidence="4">Uncharacterized protein</fullName>
    </submittedName>
</protein>